<evidence type="ECO:0000313" key="9">
    <source>
        <dbReference type="Proteomes" id="UP000242180"/>
    </source>
</evidence>
<dbReference type="InParanoid" id="A0A1X2HLT8"/>
<dbReference type="OrthoDB" id="1695362at2759"/>
<organism evidence="8 9">
    <name type="scientific">Syncephalastrum racemosum</name>
    <name type="common">Filamentous fungus</name>
    <dbReference type="NCBI Taxonomy" id="13706"/>
    <lineage>
        <taxon>Eukaryota</taxon>
        <taxon>Fungi</taxon>
        <taxon>Fungi incertae sedis</taxon>
        <taxon>Mucoromycota</taxon>
        <taxon>Mucoromycotina</taxon>
        <taxon>Mucoromycetes</taxon>
        <taxon>Mucorales</taxon>
        <taxon>Syncephalastraceae</taxon>
        <taxon>Syncephalastrum</taxon>
    </lineage>
</organism>
<keyword evidence="9" id="KW-1185">Reference proteome</keyword>
<dbReference type="PROSITE" id="PS51462">
    <property type="entry name" value="NUDIX"/>
    <property type="match status" value="1"/>
</dbReference>
<dbReference type="AlphaFoldDB" id="A0A1X2HLT8"/>
<dbReference type="InterPro" id="IPR000086">
    <property type="entry name" value="NUDIX_hydrolase_dom"/>
</dbReference>
<dbReference type="InterPro" id="IPR039121">
    <property type="entry name" value="NUDT19"/>
</dbReference>
<dbReference type="PANTHER" id="PTHR12318:SF0">
    <property type="entry name" value="ACYL-COENZYME A DIPHOSPHATASE NUDT19"/>
    <property type="match status" value="1"/>
</dbReference>
<dbReference type="GO" id="GO:0005739">
    <property type="term" value="C:mitochondrion"/>
    <property type="evidence" value="ECO:0007669"/>
    <property type="project" value="TreeGrafter"/>
</dbReference>
<dbReference type="SUPFAM" id="SSF55811">
    <property type="entry name" value="Nudix"/>
    <property type="match status" value="1"/>
</dbReference>
<name>A0A1X2HLT8_SYNRA</name>
<keyword evidence="4" id="KW-0378">Hydrolase</keyword>
<accession>A0A1X2HLT8</accession>
<keyword evidence="6" id="KW-0464">Manganese</keyword>
<dbReference type="OMA" id="DAGHEYA"/>
<dbReference type="STRING" id="13706.A0A1X2HLT8"/>
<dbReference type="CDD" id="cd18870">
    <property type="entry name" value="NUDIX_AcylCoAdiphos_Nudt19"/>
    <property type="match status" value="1"/>
</dbReference>
<dbReference type="EMBL" id="MCGN01000002">
    <property type="protein sequence ID" value="ORZ00288.1"/>
    <property type="molecule type" value="Genomic_DNA"/>
</dbReference>
<evidence type="ECO:0000256" key="3">
    <source>
        <dbReference type="ARBA" id="ARBA00022723"/>
    </source>
</evidence>
<sequence length="322" mass="36636">MSSQPDAKKLAVRPSATLIVVAPTPHEKDHNYRVLMMKRNAKSSFIHAHVFPGGVVDKNDDATNWRTILPSTDTSSSDLTNKICAIRETFEESGLLLTHPPAHTVLKDAETWRQRVHDDASQFKVLCETHHLKPAVDRLLPFANWITPTNEKRRYNTHFYLTVLDDAHVDSSGKHAALYAADGKETVQLNWYTPTEALRDWKDRKIVLFPPQWYCLTAMKDAGHEYAALPRAGYGALRRHDGTVATVMPQHHVNKIEPFASQDYHSFLAYPGDEFYNDLETGEPTGKAGDRHRIYIRGRMEEFELEKNVDVPDVGKRTKARL</sequence>
<dbReference type="PANTHER" id="PTHR12318">
    <property type="entry name" value="TESTOSTERONE-REGULATED PROTEIN RP2"/>
    <property type="match status" value="1"/>
</dbReference>
<evidence type="ECO:0000256" key="6">
    <source>
        <dbReference type="ARBA" id="ARBA00023211"/>
    </source>
</evidence>
<gene>
    <name evidence="8" type="ORF">BCR43DRAFT_468325</name>
</gene>
<keyword evidence="5" id="KW-0460">Magnesium</keyword>
<dbReference type="Proteomes" id="UP000242180">
    <property type="component" value="Unassembled WGS sequence"/>
</dbReference>
<comment type="cofactor">
    <cofactor evidence="1">
        <name>Mn(2+)</name>
        <dbReference type="ChEBI" id="CHEBI:29035"/>
    </cofactor>
</comment>
<evidence type="ECO:0000256" key="5">
    <source>
        <dbReference type="ARBA" id="ARBA00022842"/>
    </source>
</evidence>
<comment type="caution">
    <text evidence="8">The sequence shown here is derived from an EMBL/GenBank/DDBJ whole genome shotgun (WGS) entry which is preliminary data.</text>
</comment>
<keyword evidence="3" id="KW-0479">Metal-binding</keyword>
<reference evidence="8 9" key="1">
    <citation type="submission" date="2016-07" db="EMBL/GenBank/DDBJ databases">
        <title>Pervasive Adenine N6-methylation of Active Genes in Fungi.</title>
        <authorList>
            <consortium name="DOE Joint Genome Institute"/>
            <person name="Mondo S.J."/>
            <person name="Dannebaum R.O."/>
            <person name="Kuo R.C."/>
            <person name="Labutti K."/>
            <person name="Haridas S."/>
            <person name="Kuo A."/>
            <person name="Salamov A."/>
            <person name="Ahrendt S.R."/>
            <person name="Lipzen A."/>
            <person name="Sullivan W."/>
            <person name="Andreopoulos W.B."/>
            <person name="Clum A."/>
            <person name="Lindquist E."/>
            <person name="Daum C."/>
            <person name="Ramamoorthy G.K."/>
            <person name="Gryganskyi A."/>
            <person name="Culley D."/>
            <person name="Magnuson J.K."/>
            <person name="James T.Y."/>
            <person name="O'Malley M.A."/>
            <person name="Stajich J.E."/>
            <person name="Spatafora J.W."/>
            <person name="Visel A."/>
            <person name="Grigoriev I.V."/>
        </authorList>
    </citation>
    <scope>NUCLEOTIDE SEQUENCE [LARGE SCALE GENOMIC DNA]</scope>
    <source>
        <strain evidence="8 9">NRRL 2496</strain>
    </source>
</reference>
<dbReference type="GO" id="GO:0016818">
    <property type="term" value="F:hydrolase activity, acting on acid anhydrides, in phosphorus-containing anhydrides"/>
    <property type="evidence" value="ECO:0007669"/>
    <property type="project" value="InterPro"/>
</dbReference>
<dbReference type="InterPro" id="IPR015797">
    <property type="entry name" value="NUDIX_hydrolase-like_dom_sf"/>
</dbReference>
<proteinExistence type="predicted"/>
<feature type="domain" description="Nudix hydrolase" evidence="7">
    <location>
        <begin position="11"/>
        <end position="214"/>
    </location>
</feature>
<evidence type="ECO:0000313" key="8">
    <source>
        <dbReference type="EMBL" id="ORZ00288.1"/>
    </source>
</evidence>
<protein>
    <recommendedName>
        <fullName evidence="7">Nudix hydrolase domain-containing protein</fullName>
    </recommendedName>
</protein>
<comment type="cofactor">
    <cofactor evidence="2">
        <name>Mg(2+)</name>
        <dbReference type="ChEBI" id="CHEBI:18420"/>
    </cofactor>
</comment>
<evidence type="ECO:0000256" key="2">
    <source>
        <dbReference type="ARBA" id="ARBA00001946"/>
    </source>
</evidence>
<dbReference type="Gene3D" id="3.90.79.10">
    <property type="entry name" value="Nucleoside Triphosphate Pyrophosphohydrolase"/>
    <property type="match status" value="1"/>
</dbReference>
<dbReference type="GO" id="GO:0046872">
    <property type="term" value="F:metal ion binding"/>
    <property type="evidence" value="ECO:0007669"/>
    <property type="project" value="UniProtKB-KW"/>
</dbReference>
<evidence type="ECO:0000256" key="4">
    <source>
        <dbReference type="ARBA" id="ARBA00022801"/>
    </source>
</evidence>
<evidence type="ECO:0000256" key="1">
    <source>
        <dbReference type="ARBA" id="ARBA00001936"/>
    </source>
</evidence>
<evidence type="ECO:0000259" key="7">
    <source>
        <dbReference type="PROSITE" id="PS51462"/>
    </source>
</evidence>